<dbReference type="SUPFAM" id="SSF46689">
    <property type="entry name" value="Homeodomain-like"/>
    <property type="match status" value="1"/>
</dbReference>
<dbReference type="PROSITE" id="PS01124">
    <property type="entry name" value="HTH_ARAC_FAMILY_2"/>
    <property type="match status" value="1"/>
</dbReference>
<dbReference type="EMBL" id="BJVY01000032">
    <property type="protein sequence ID" value="GEL73283.1"/>
    <property type="molecule type" value="Genomic_DNA"/>
</dbReference>
<reference evidence="5 8" key="2">
    <citation type="submission" date="2019-07" db="EMBL/GenBank/DDBJ databases">
        <title>Whole genome shotgun sequence of Myxococcus virescens NBRC 100334.</title>
        <authorList>
            <person name="Hosoyama A."/>
            <person name="Uohara A."/>
            <person name="Ohji S."/>
            <person name="Ichikawa N."/>
        </authorList>
    </citation>
    <scope>NUCLEOTIDE SEQUENCE [LARGE SCALE GENOMIC DNA]</scope>
    <source>
        <strain evidence="5 8">NBRC 100334</strain>
    </source>
</reference>
<keyword evidence="7" id="KW-1185">Reference proteome</keyword>
<dbReference type="Proteomes" id="UP000198717">
    <property type="component" value="Unassembled WGS sequence"/>
</dbReference>
<evidence type="ECO:0000256" key="3">
    <source>
        <dbReference type="ARBA" id="ARBA00023163"/>
    </source>
</evidence>
<feature type="domain" description="HTH araC/xylS-type" evidence="4">
    <location>
        <begin position="158"/>
        <end position="258"/>
    </location>
</feature>
<evidence type="ECO:0000313" key="5">
    <source>
        <dbReference type="EMBL" id="GEL73283.1"/>
    </source>
</evidence>
<dbReference type="GO" id="GO:0003700">
    <property type="term" value="F:DNA-binding transcription factor activity"/>
    <property type="evidence" value="ECO:0007669"/>
    <property type="project" value="InterPro"/>
</dbReference>
<comment type="caution">
    <text evidence="5">The sequence shown here is derived from an EMBL/GenBank/DDBJ whole genome shotgun (WGS) entry which is preliminary data.</text>
</comment>
<dbReference type="Pfam" id="PF12833">
    <property type="entry name" value="HTH_18"/>
    <property type="match status" value="1"/>
</dbReference>
<dbReference type="Gene3D" id="1.10.10.60">
    <property type="entry name" value="Homeodomain-like"/>
    <property type="match status" value="1"/>
</dbReference>
<protein>
    <submittedName>
        <fullName evidence="6">AraC-type DNA-binding protein</fullName>
    </submittedName>
</protein>
<keyword evidence="3" id="KW-0804">Transcription</keyword>
<dbReference type="InterPro" id="IPR018060">
    <property type="entry name" value="HTH_AraC"/>
</dbReference>
<evidence type="ECO:0000256" key="1">
    <source>
        <dbReference type="ARBA" id="ARBA00023015"/>
    </source>
</evidence>
<keyword evidence="1" id="KW-0805">Transcription regulation</keyword>
<sequence length="270" mass="29664">MMHTLYRPHAPLDKFVDFFWVSSGYVGQTPRERVLPSGSQSLIVPLGAIPLRVYSSDQTDEAAEIRGAIVTGARSSPLTIATVAGPTAGIDFKPGGARVFLDVPCNEFAEQVISLEAIWGASAHSLRERIMEASSPRERVRLLEEHLLHRLRRPAEPAPALRAALAAFEESDLTSVAEVNRRTGLSPKRLLALFREEVGLSPKAYWRVRRFRAALLDVEQGALRGAALAAEHGYFDQAHFLREFRSLAGSSPREYLATRVEGTDHVAVSG</sequence>
<dbReference type="InterPro" id="IPR009057">
    <property type="entry name" value="Homeodomain-like_sf"/>
</dbReference>
<evidence type="ECO:0000313" key="6">
    <source>
        <dbReference type="EMBL" id="SDE57028.1"/>
    </source>
</evidence>
<dbReference type="GO" id="GO:0043565">
    <property type="term" value="F:sequence-specific DNA binding"/>
    <property type="evidence" value="ECO:0007669"/>
    <property type="project" value="InterPro"/>
</dbReference>
<dbReference type="InterPro" id="IPR046532">
    <property type="entry name" value="DUF6597"/>
</dbReference>
<gene>
    <name evidence="5" type="ORF">MVI01_50670</name>
    <name evidence="6" type="ORF">SAMN04488504_108299</name>
</gene>
<dbReference type="InterPro" id="IPR050204">
    <property type="entry name" value="AraC_XylS_family_regulators"/>
</dbReference>
<dbReference type="Pfam" id="PF20240">
    <property type="entry name" value="DUF6597"/>
    <property type="match status" value="1"/>
</dbReference>
<evidence type="ECO:0000313" key="7">
    <source>
        <dbReference type="Proteomes" id="UP000198717"/>
    </source>
</evidence>
<evidence type="ECO:0000256" key="2">
    <source>
        <dbReference type="ARBA" id="ARBA00023125"/>
    </source>
</evidence>
<dbReference type="Proteomes" id="UP000321224">
    <property type="component" value="Unassembled WGS sequence"/>
</dbReference>
<dbReference type="PANTHER" id="PTHR46796">
    <property type="entry name" value="HTH-TYPE TRANSCRIPTIONAL ACTIVATOR RHAS-RELATED"/>
    <property type="match status" value="1"/>
</dbReference>
<keyword evidence="2 6" id="KW-0238">DNA-binding</keyword>
<organism evidence="5 8">
    <name type="scientific">Myxococcus virescens</name>
    <dbReference type="NCBI Taxonomy" id="83456"/>
    <lineage>
        <taxon>Bacteria</taxon>
        <taxon>Pseudomonadati</taxon>
        <taxon>Myxococcota</taxon>
        <taxon>Myxococcia</taxon>
        <taxon>Myxococcales</taxon>
        <taxon>Cystobacterineae</taxon>
        <taxon>Myxococcaceae</taxon>
        <taxon>Myxococcus</taxon>
    </lineage>
</organism>
<evidence type="ECO:0000259" key="4">
    <source>
        <dbReference type="PROSITE" id="PS01124"/>
    </source>
</evidence>
<proteinExistence type="predicted"/>
<dbReference type="EMBL" id="FNAJ01000008">
    <property type="protein sequence ID" value="SDE57028.1"/>
    <property type="molecule type" value="Genomic_DNA"/>
</dbReference>
<accession>A0A511HI87</accession>
<dbReference type="AlphaFoldDB" id="A0A511HI87"/>
<evidence type="ECO:0000313" key="8">
    <source>
        <dbReference type="Proteomes" id="UP000321224"/>
    </source>
</evidence>
<name>A0A511HI87_9BACT</name>
<reference evidence="6 7" key="1">
    <citation type="submission" date="2016-10" db="EMBL/GenBank/DDBJ databases">
        <authorList>
            <person name="Varghese N."/>
            <person name="Submissions S."/>
        </authorList>
    </citation>
    <scope>NUCLEOTIDE SEQUENCE [LARGE SCALE GENOMIC DNA]</scope>
    <source>
        <strain evidence="6 7">DSM 2260</strain>
    </source>
</reference>
<dbReference type="RefSeq" id="WP_090491795.1">
    <property type="nucleotide sequence ID" value="NZ_BJVY01000032.1"/>
</dbReference>
<dbReference type="SMART" id="SM00342">
    <property type="entry name" value="HTH_ARAC"/>
    <property type="match status" value="1"/>
</dbReference>